<dbReference type="Gene3D" id="3.30.1380.10">
    <property type="match status" value="1"/>
</dbReference>
<accession>A0A1C8HUE2</accession>
<name>A0A1C8HUE2_BPPP4</name>
<organism evidence="2 3">
    <name type="scientific">Pseudomonas phage PaMx41</name>
    <dbReference type="NCBI Taxonomy" id="1815976"/>
    <lineage>
        <taxon>Viruses</taxon>
        <taxon>Duplodnaviria</taxon>
        <taxon>Heunggongvirae</taxon>
        <taxon>Uroviricota</taxon>
        <taxon>Caudoviricetes</taxon>
        <taxon>Fredfastierviridae</taxon>
        <taxon>Jamesmcgillvirus</taxon>
        <taxon>Jamesmcgillvirus PaMx41</taxon>
    </lineage>
</organism>
<protein>
    <submittedName>
        <fullName evidence="2">Putative endolysin</fullName>
    </submittedName>
</protein>
<sequence>MKLSEKRALFTQLLAQLILWAGTQDRVSVALDQVKRTQAEADANAKSGAGIRNSLHLLGLAGDLILYKDGKYMDKSEDYKFLGDYWKGLHPLCRWGGDFKSRPDGNHFSLEHEGVQ</sequence>
<dbReference type="InterPro" id="IPR039561">
    <property type="entry name" value="Peptidase_M15C"/>
</dbReference>
<feature type="domain" description="Peptidase M15C" evidence="1">
    <location>
        <begin position="52"/>
        <end position="109"/>
    </location>
</feature>
<gene>
    <name evidence="2" type="ORF">PaMx41_ORF16</name>
</gene>
<dbReference type="GO" id="GO:0008233">
    <property type="term" value="F:peptidase activity"/>
    <property type="evidence" value="ECO:0007669"/>
    <property type="project" value="InterPro"/>
</dbReference>
<dbReference type="SMR" id="A0A1C8HUE2"/>
<reference evidence="2 3" key="1">
    <citation type="journal article" date="2016" name="Appl. Environ. Microbiol.">
        <title>Genomic and Transcriptional Mapping of PaMx41, Archetype of a New Lineage of Bacteriophages Infecting Pseudomonas aeruginosa.</title>
        <authorList>
            <person name="Cruz-Plancarte I."/>
            <person name="Cazares A."/>
            <person name="Guarneros G."/>
        </authorList>
    </citation>
    <scope>NUCLEOTIDE SEQUENCE [LARGE SCALE GENOMIC DNA]</scope>
</reference>
<evidence type="ECO:0000259" key="1">
    <source>
        <dbReference type="Pfam" id="PF13539"/>
    </source>
</evidence>
<dbReference type="EMBL" id="KU884563">
    <property type="protein sequence ID" value="ANA48979.1"/>
    <property type="molecule type" value="Genomic_DNA"/>
</dbReference>
<proteinExistence type="predicted"/>
<keyword evidence="3" id="KW-1185">Reference proteome</keyword>
<evidence type="ECO:0000313" key="3">
    <source>
        <dbReference type="Proteomes" id="UP000230640"/>
    </source>
</evidence>
<evidence type="ECO:0000313" key="2">
    <source>
        <dbReference type="EMBL" id="ANA48979.1"/>
    </source>
</evidence>
<dbReference type="Proteomes" id="UP000230640">
    <property type="component" value="Segment"/>
</dbReference>
<dbReference type="SUPFAM" id="SSF55166">
    <property type="entry name" value="Hedgehog/DD-peptidase"/>
    <property type="match status" value="1"/>
</dbReference>
<dbReference type="Pfam" id="PF13539">
    <property type="entry name" value="Peptidase_M15_4"/>
    <property type="match status" value="1"/>
</dbReference>
<dbReference type="InterPro" id="IPR009045">
    <property type="entry name" value="Zn_M74/Hedgehog-like"/>
</dbReference>